<feature type="non-terminal residue" evidence="1">
    <location>
        <position position="1"/>
    </location>
</feature>
<protein>
    <submittedName>
        <fullName evidence="1">3938_t:CDS:1</fullName>
    </submittedName>
</protein>
<accession>A0ACA9PEL2</accession>
<dbReference type="Proteomes" id="UP000789860">
    <property type="component" value="Unassembled WGS sequence"/>
</dbReference>
<keyword evidence="2" id="KW-1185">Reference proteome</keyword>
<dbReference type="EMBL" id="CAJVPM010037600">
    <property type="protein sequence ID" value="CAG8695945.1"/>
    <property type="molecule type" value="Genomic_DNA"/>
</dbReference>
<comment type="caution">
    <text evidence="1">The sequence shown here is derived from an EMBL/GenBank/DDBJ whole genome shotgun (WGS) entry which is preliminary data.</text>
</comment>
<name>A0ACA9PEL2_9GLOM</name>
<evidence type="ECO:0000313" key="2">
    <source>
        <dbReference type="Proteomes" id="UP000789860"/>
    </source>
</evidence>
<proteinExistence type="predicted"/>
<organism evidence="1 2">
    <name type="scientific">Scutellospora calospora</name>
    <dbReference type="NCBI Taxonomy" id="85575"/>
    <lineage>
        <taxon>Eukaryota</taxon>
        <taxon>Fungi</taxon>
        <taxon>Fungi incertae sedis</taxon>
        <taxon>Mucoromycota</taxon>
        <taxon>Glomeromycotina</taxon>
        <taxon>Glomeromycetes</taxon>
        <taxon>Diversisporales</taxon>
        <taxon>Gigasporaceae</taxon>
        <taxon>Scutellospora</taxon>
    </lineage>
</organism>
<evidence type="ECO:0000313" key="1">
    <source>
        <dbReference type="EMBL" id="CAG8695945.1"/>
    </source>
</evidence>
<feature type="non-terminal residue" evidence="1">
    <location>
        <position position="249"/>
    </location>
</feature>
<reference evidence="1" key="1">
    <citation type="submission" date="2021-06" db="EMBL/GenBank/DDBJ databases">
        <authorList>
            <person name="Kallberg Y."/>
            <person name="Tangrot J."/>
            <person name="Rosling A."/>
        </authorList>
    </citation>
    <scope>NUCLEOTIDE SEQUENCE</scope>
    <source>
        <strain evidence="1">AU212A</strain>
    </source>
</reference>
<sequence>WDYDPRKGSFNKFLCYLPKQNQEILIDLFDLCAQVTAESHINNMSAQKIVKSLALCILGESSRNLRNFDAAYLEWSRCSNACLHLFLAYLRELECHSKINPRLTNLLNNYVTNRKTSNATIEIMSRTQSNSILSQSIKRMSTIVEEEDESYRPVSMLRVTRQVPTTKQKTETKASINLLPEMMDGLKRQTIVHPDDAMTTDEKHTAKQMWEQFQNHGIGALSDDFLKLYFLLEKDNVSKEPQVKFVRKG</sequence>
<gene>
    <name evidence="1" type="ORF">SCALOS_LOCUS10319</name>
</gene>